<proteinExistence type="predicted"/>
<dbReference type="Proteomes" id="UP000232412">
    <property type="component" value="Unassembled WGS sequence"/>
</dbReference>
<sequence length="66" mass="7271">MVTVAGVSAIAETRYTMQVRTRGFMASKVGFARVVTEPKHSAESTAAKYPKPRDLKFNIANQDNLL</sequence>
<reference evidence="2" key="1">
    <citation type="submission" date="2016-12" db="EMBL/GenBank/DDBJ databases">
        <authorList>
            <person name="Herbold C."/>
        </authorList>
    </citation>
    <scope>NUCLEOTIDE SEQUENCE [LARGE SCALE GENOMIC DNA]</scope>
</reference>
<keyword evidence="2" id="KW-1185">Reference proteome</keyword>
<dbReference type="AlphaFoldDB" id="A0A2H1EIT2"/>
<dbReference type="EMBL" id="FRFC01000004">
    <property type="protein sequence ID" value="SHO46524.1"/>
    <property type="molecule type" value="Genomic_DNA"/>
</dbReference>
<accession>A0A2H1EIT2</accession>
<organism evidence="1 2">
    <name type="scientific">Nitrosotalea sinensis</name>
    <dbReference type="NCBI Taxonomy" id="1499975"/>
    <lineage>
        <taxon>Archaea</taxon>
        <taxon>Nitrososphaerota</taxon>
        <taxon>Nitrososphaeria</taxon>
        <taxon>Nitrosotaleales</taxon>
        <taxon>Nitrosotaleaceae</taxon>
        <taxon>Nitrosotalea</taxon>
    </lineage>
</organism>
<protein>
    <submittedName>
        <fullName evidence="1">Uncharacterized protein</fullName>
    </submittedName>
</protein>
<evidence type="ECO:0000313" key="2">
    <source>
        <dbReference type="Proteomes" id="UP000232412"/>
    </source>
</evidence>
<name>A0A2H1EIT2_9ARCH</name>
<evidence type="ECO:0000313" key="1">
    <source>
        <dbReference type="EMBL" id="SHO46524.1"/>
    </source>
</evidence>
<gene>
    <name evidence="1" type="ORF">NSIN_30153</name>
</gene>